<evidence type="ECO:0000256" key="1">
    <source>
        <dbReference type="ARBA" id="ARBA00022980"/>
    </source>
</evidence>
<dbReference type="GO" id="GO:0005840">
    <property type="term" value="C:ribosome"/>
    <property type="evidence" value="ECO:0007669"/>
    <property type="project" value="UniProtKB-KW"/>
</dbReference>
<dbReference type="EMBL" id="CAXHTB010000010">
    <property type="protein sequence ID" value="CAL0313559.1"/>
    <property type="molecule type" value="Genomic_DNA"/>
</dbReference>
<protein>
    <recommendedName>
        <fullName evidence="3">Large ribosomal subunit protein eL40 domain-containing protein</fullName>
    </recommendedName>
</protein>
<reference evidence="4 5" key="1">
    <citation type="submission" date="2024-03" db="EMBL/GenBank/DDBJ databases">
        <authorList>
            <person name="Martinez-Hernandez J."/>
        </authorList>
    </citation>
    <scope>NUCLEOTIDE SEQUENCE [LARGE SCALE GENOMIC DNA]</scope>
</reference>
<dbReference type="GO" id="GO:0003735">
    <property type="term" value="F:structural constituent of ribosome"/>
    <property type="evidence" value="ECO:0007669"/>
    <property type="project" value="InterPro"/>
</dbReference>
<feature type="domain" description="Large ribosomal subunit protein eL40" evidence="3">
    <location>
        <begin position="15"/>
        <end position="54"/>
    </location>
</feature>
<keyword evidence="5" id="KW-1185">Reference proteome</keyword>
<evidence type="ECO:0000256" key="2">
    <source>
        <dbReference type="ARBA" id="ARBA00023274"/>
    </source>
</evidence>
<name>A0AAV1WX19_LUPLU</name>
<dbReference type="InterPro" id="IPR038587">
    <property type="entry name" value="Ribosomal_eL40_sf"/>
</dbReference>
<dbReference type="Pfam" id="PF01020">
    <property type="entry name" value="Ribosomal_L40e"/>
    <property type="match status" value="1"/>
</dbReference>
<sequence length="81" mass="9264">MESTLHLVLRLCGGIIDPSLMVLASKYNQNKTICHKCYPRSPSCSQLQGKEVWTQQPAEAKEEDQVDYSDCQMDFVDLHNF</sequence>
<dbReference type="GO" id="GO:0006412">
    <property type="term" value="P:translation"/>
    <property type="evidence" value="ECO:0007669"/>
    <property type="project" value="InterPro"/>
</dbReference>
<accession>A0AAV1WX19</accession>
<dbReference type="SUPFAM" id="SSF57829">
    <property type="entry name" value="Zn-binding ribosomal proteins"/>
    <property type="match status" value="1"/>
</dbReference>
<evidence type="ECO:0000313" key="5">
    <source>
        <dbReference type="Proteomes" id="UP001497480"/>
    </source>
</evidence>
<keyword evidence="2" id="KW-0687">Ribonucleoprotein</keyword>
<dbReference type="InterPro" id="IPR011332">
    <property type="entry name" value="Ribosomal_zn-bd"/>
</dbReference>
<dbReference type="InterPro" id="IPR001975">
    <property type="entry name" value="Ribosomal_eL40_dom"/>
</dbReference>
<gene>
    <name evidence="4" type="ORF">LLUT_LOCUS14619</name>
</gene>
<dbReference type="Proteomes" id="UP001497480">
    <property type="component" value="Unassembled WGS sequence"/>
</dbReference>
<evidence type="ECO:0000313" key="4">
    <source>
        <dbReference type="EMBL" id="CAL0313559.1"/>
    </source>
</evidence>
<keyword evidence="1" id="KW-0689">Ribosomal protein</keyword>
<comment type="caution">
    <text evidence="4">The sequence shown here is derived from an EMBL/GenBank/DDBJ whole genome shotgun (WGS) entry which is preliminary data.</text>
</comment>
<dbReference type="GO" id="GO:1990904">
    <property type="term" value="C:ribonucleoprotein complex"/>
    <property type="evidence" value="ECO:0007669"/>
    <property type="project" value="UniProtKB-KW"/>
</dbReference>
<dbReference type="SMART" id="SM01377">
    <property type="entry name" value="Ribosomal_L40e"/>
    <property type="match status" value="1"/>
</dbReference>
<dbReference type="Gene3D" id="4.10.1060.50">
    <property type="match status" value="1"/>
</dbReference>
<dbReference type="AlphaFoldDB" id="A0AAV1WX19"/>
<evidence type="ECO:0000259" key="3">
    <source>
        <dbReference type="SMART" id="SM01377"/>
    </source>
</evidence>
<proteinExistence type="predicted"/>
<organism evidence="4 5">
    <name type="scientific">Lupinus luteus</name>
    <name type="common">European yellow lupine</name>
    <dbReference type="NCBI Taxonomy" id="3873"/>
    <lineage>
        <taxon>Eukaryota</taxon>
        <taxon>Viridiplantae</taxon>
        <taxon>Streptophyta</taxon>
        <taxon>Embryophyta</taxon>
        <taxon>Tracheophyta</taxon>
        <taxon>Spermatophyta</taxon>
        <taxon>Magnoliopsida</taxon>
        <taxon>eudicotyledons</taxon>
        <taxon>Gunneridae</taxon>
        <taxon>Pentapetalae</taxon>
        <taxon>rosids</taxon>
        <taxon>fabids</taxon>
        <taxon>Fabales</taxon>
        <taxon>Fabaceae</taxon>
        <taxon>Papilionoideae</taxon>
        <taxon>50 kb inversion clade</taxon>
        <taxon>genistoids sensu lato</taxon>
        <taxon>core genistoids</taxon>
        <taxon>Genisteae</taxon>
        <taxon>Lupinus</taxon>
    </lineage>
</organism>